<reference evidence="1" key="1">
    <citation type="submission" date="2022-10" db="EMBL/GenBank/DDBJ databases">
        <title>Culturing micro-colonial fungi from biological soil crusts in the Mojave desert and describing Neophaeococcomyces mojavensis, and introducing the new genera and species Taxawa tesnikishii.</title>
        <authorList>
            <person name="Kurbessoian T."/>
            <person name="Stajich J.E."/>
        </authorList>
    </citation>
    <scope>NUCLEOTIDE SEQUENCE</scope>
    <source>
        <strain evidence="1">JES_112</strain>
    </source>
</reference>
<evidence type="ECO:0000313" key="1">
    <source>
        <dbReference type="EMBL" id="KAJ9650530.1"/>
    </source>
</evidence>
<evidence type="ECO:0000313" key="2">
    <source>
        <dbReference type="Proteomes" id="UP001172386"/>
    </source>
</evidence>
<sequence length="447" mass="49261">MVKTRSQTSPSSLHKRPTSEKPASSLLKQNGGTDPSLLPVPSRRTECPECRQPIYVTKPEDTASRSSLGTPNTSPSSWRRGQIIRLPHLLSPLHQLSNPDYHAYSGNAENTYSNTHHAIIVAVYATNLITLPIFTNTNGPDLKHQPNDSKLVTMHILPTADEIAEMKVTDNNLYIAGPWRPDRGSHIHLLTPLAVPYTWPLQRTDQLDGRSGAILQQRWRIAHNMSFIPADLQESYFRSQITREPVLAPLPDGSPAEEFYMTYCSAGTRRASIASENENLLKDDMGMRMNPGRHDRVADNMLLAWKPSLAVLLLDGSASVATWEYTPISPQFHTGLSPWWSESSRSSGLSEPSSGLGTTTLKTPPQQQNGSSPEKKVRKPDASPTITKNKEGSTRRRAARGKPDRGVKIKASRVKAPMKAQARSAKDQVAGDPSKASNKDGVHKGRK</sequence>
<protein>
    <submittedName>
        <fullName evidence="1">Uncharacterized protein</fullName>
    </submittedName>
</protein>
<organism evidence="1 2">
    <name type="scientific">Neophaeococcomyces mojaviensis</name>
    <dbReference type="NCBI Taxonomy" id="3383035"/>
    <lineage>
        <taxon>Eukaryota</taxon>
        <taxon>Fungi</taxon>
        <taxon>Dikarya</taxon>
        <taxon>Ascomycota</taxon>
        <taxon>Pezizomycotina</taxon>
        <taxon>Eurotiomycetes</taxon>
        <taxon>Chaetothyriomycetidae</taxon>
        <taxon>Chaetothyriales</taxon>
        <taxon>Chaetothyriales incertae sedis</taxon>
        <taxon>Neophaeococcomyces</taxon>
    </lineage>
</organism>
<dbReference type="EMBL" id="JAPDRQ010000333">
    <property type="protein sequence ID" value="KAJ9650530.1"/>
    <property type="molecule type" value="Genomic_DNA"/>
</dbReference>
<name>A0ACC2ZSI2_9EURO</name>
<keyword evidence="2" id="KW-1185">Reference proteome</keyword>
<proteinExistence type="predicted"/>
<comment type="caution">
    <text evidence="1">The sequence shown here is derived from an EMBL/GenBank/DDBJ whole genome shotgun (WGS) entry which is preliminary data.</text>
</comment>
<dbReference type="Proteomes" id="UP001172386">
    <property type="component" value="Unassembled WGS sequence"/>
</dbReference>
<gene>
    <name evidence="1" type="ORF">H2198_010165</name>
</gene>
<accession>A0ACC2ZSI2</accession>